<feature type="region of interest" description="Disordered" evidence="1">
    <location>
        <begin position="155"/>
        <end position="174"/>
    </location>
</feature>
<name>A0A6P5FC37_ANACO</name>
<accession>A0A6P5FC37</accession>
<dbReference type="OrthoDB" id="266020at2759"/>
<dbReference type="AlphaFoldDB" id="A0A6P5FC37"/>
<feature type="compositionally biased region" description="Basic and acidic residues" evidence="1">
    <location>
        <begin position="44"/>
        <end position="55"/>
    </location>
</feature>
<evidence type="ECO:0000313" key="3">
    <source>
        <dbReference type="RefSeq" id="XP_020093504.1"/>
    </source>
</evidence>
<evidence type="ECO:0000256" key="1">
    <source>
        <dbReference type="SAM" id="MobiDB-lite"/>
    </source>
</evidence>
<dbReference type="PANTHER" id="PTHR33443:SF30">
    <property type="entry name" value="SARCOSINE DEHYDROGENASE-2C PROTEIN"/>
    <property type="match status" value="1"/>
</dbReference>
<feature type="compositionally biased region" description="Acidic residues" evidence="1">
    <location>
        <begin position="32"/>
        <end position="43"/>
    </location>
</feature>
<dbReference type="Proteomes" id="UP000515123">
    <property type="component" value="Linkage group 8"/>
</dbReference>
<proteinExistence type="predicted"/>
<reference evidence="3" key="2">
    <citation type="submission" date="2025-08" db="UniProtKB">
        <authorList>
            <consortium name="RefSeq"/>
        </authorList>
    </citation>
    <scope>IDENTIFICATION</scope>
    <source>
        <tissue evidence="3">Leaf</tissue>
    </source>
</reference>
<dbReference type="PANTHER" id="PTHR33443">
    <property type="entry name" value="ZGC:112980"/>
    <property type="match status" value="1"/>
</dbReference>
<sequence length="174" mass="19705">MSGEEEKEKEKEKESVLVISISSSSSSSSHGEEEEEEEEEEEVEVRSSGEKRDNDECCILPSDPFADDLILNISLCQRNDDGDDLAILFVRGQVACRDLPHQRNLCAEYPFSKTPHESYCPKCFCYVCEKIAPCEAWKGPLGHCHASDQEKKWKDMRKARQSAQAQEIKPCSEV</sequence>
<evidence type="ECO:0000313" key="2">
    <source>
        <dbReference type="Proteomes" id="UP000515123"/>
    </source>
</evidence>
<dbReference type="GeneID" id="109713736"/>
<feature type="compositionally biased region" description="Basic and acidic residues" evidence="1">
    <location>
        <begin position="1"/>
        <end position="15"/>
    </location>
</feature>
<dbReference type="RefSeq" id="XP_020093504.1">
    <property type="nucleotide sequence ID" value="XM_020237915.1"/>
</dbReference>
<dbReference type="InterPro" id="IPR053234">
    <property type="entry name" value="RPM1_Interactor"/>
</dbReference>
<feature type="region of interest" description="Disordered" evidence="1">
    <location>
        <begin position="1"/>
        <end position="55"/>
    </location>
</feature>
<gene>
    <name evidence="3" type="primary">LOC109713736</name>
</gene>
<organism evidence="2 3">
    <name type="scientific">Ananas comosus</name>
    <name type="common">Pineapple</name>
    <name type="synonym">Ananas ananas</name>
    <dbReference type="NCBI Taxonomy" id="4615"/>
    <lineage>
        <taxon>Eukaryota</taxon>
        <taxon>Viridiplantae</taxon>
        <taxon>Streptophyta</taxon>
        <taxon>Embryophyta</taxon>
        <taxon>Tracheophyta</taxon>
        <taxon>Spermatophyta</taxon>
        <taxon>Magnoliopsida</taxon>
        <taxon>Liliopsida</taxon>
        <taxon>Poales</taxon>
        <taxon>Bromeliaceae</taxon>
        <taxon>Bromelioideae</taxon>
        <taxon>Ananas</taxon>
    </lineage>
</organism>
<protein>
    <submittedName>
        <fullName evidence="3">Uncharacterized protein LOC109713736</fullName>
    </submittedName>
</protein>
<keyword evidence="2" id="KW-1185">Reference proteome</keyword>
<reference evidence="2" key="1">
    <citation type="journal article" date="2015" name="Nat. Genet.">
        <title>The pineapple genome and the evolution of CAM photosynthesis.</title>
        <authorList>
            <person name="Ming R."/>
            <person name="VanBuren R."/>
            <person name="Wai C.M."/>
            <person name="Tang H."/>
            <person name="Schatz M.C."/>
            <person name="Bowers J.E."/>
            <person name="Lyons E."/>
            <person name="Wang M.L."/>
            <person name="Chen J."/>
            <person name="Biggers E."/>
            <person name="Zhang J."/>
            <person name="Huang L."/>
            <person name="Zhang L."/>
            <person name="Miao W."/>
            <person name="Zhang J."/>
            <person name="Ye Z."/>
            <person name="Miao C."/>
            <person name="Lin Z."/>
            <person name="Wang H."/>
            <person name="Zhou H."/>
            <person name="Yim W.C."/>
            <person name="Priest H.D."/>
            <person name="Zheng C."/>
            <person name="Woodhouse M."/>
            <person name="Edger P.P."/>
            <person name="Guyot R."/>
            <person name="Guo H.B."/>
            <person name="Guo H."/>
            <person name="Zheng G."/>
            <person name="Singh R."/>
            <person name="Sharma A."/>
            <person name="Min X."/>
            <person name="Zheng Y."/>
            <person name="Lee H."/>
            <person name="Gurtowski J."/>
            <person name="Sedlazeck F.J."/>
            <person name="Harkess A."/>
            <person name="McKain M.R."/>
            <person name="Liao Z."/>
            <person name="Fang J."/>
            <person name="Liu J."/>
            <person name="Zhang X."/>
            <person name="Zhang Q."/>
            <person name="Hu W."/>
            <person name="Qin Y."/>
            <person name="Wang K."/>
            <person name="Chen L.Y."/>
            <person name="Shirley N."/>
            <person name="Lin Y.R."/>
            <person name="Liu L.Y."/>
            <person name="Hernandez A.G."/>
            <person name="Wright C.L."/>
            <person name="Bulone V."/>
            <person name="Tuskan G.A."/>
            <person name="Heath K."/>
            <person name="Zee F."/>
            <person name="Moore P.H."/>
            <person name="Sunkar R."/>
            <person name="Leebens-Mack J.H."/>
            <person name="Mockler T."/>
            <person name="Bennetzen J.L."/>
            <person name="Freeling M."/>
            <person name="Sankoff D."/>
            <person name="Paterson A.H."/>
            <person name="Zhu X."/>
            <person name="Yang X."/>
            <person name="Smith J.A."/>
            <person name="Cushman J.C."/>
            <person name="Paull R.E."/>
            <person name="Yu Q."/>
        </authorList>
    </citation>
    <scope>NUCLEOTIDE SEQUENCE [LARGE SCALE GENOMIC DNA]</scope>
    <source>
        <strain evidence="2">cv. F153</strain>
    </source>
</reference>
<feature type="compositionally biased region" description="Low complexity" evidence="1">
    <location>
        <begin position="16"/>
        <end position="29"/>
    </location>
</feature>